<reference evidence="1 2" key="1">
    <citation type="submission" date="2015-08" db="EMBL/GenBank/DDBJ databases">
        <title>The genome of the Asian arowana (Scleropages formosus).</title>
        <authorList>
            <person name="Tan M.H."/>
            <person name="Gan H.M."/>
            <person name="Croft L.J."/>
            <person name="Austin C.M."/>
        </authorList>
    </citation>
    <scope>NUCLEOTIDE SEQUENCE [LARGE SCALE GENOMIC DNA]</scope>
    <source>
        <strain evidence="1">Aro1</strain>
    </source>
</reference>
<evidence type="ECO:0000313" key="1">
    <source>
        <dbReference type="EMBL" id="KPP75096.1"/>
    </source>
</evidence>
<dbReference type="InterPro" id="IPR040091">
    <property type="entry name" value="LRRC56"/>
</dbReference>
<dbReference type="Proteomes" id="UP000034805">
    <property type="component" value="Unassembled WGS sequence"/>
</dbReference>
<name>A0A0P7UL42_SCLFO</name>
<dbReference type="PANTHER" id="PTHR22708">
    <property type="entry name" value="LEUCINE-RICH REPEAT-CONTAINING PROTEIN 56"/>
    <property type="match status" value="1"/>
</dbReference>
<accession>A0A0P7UL42</accession>
<comment type="caution">
    <text evidence="1">The sequence shown here is derived from an EMBL/GenBank/DDBJ whole genome shotgun (WGS) entry which is preliminary data.</text>
</comment>
<evidence type="ECO:0000313" key="2">
    <source>
        <dbReference type="Proteomes" id="UP000034805"/>
    </source>
</evidence>
<organism evidence="1 2">
    <name type="scientific">Scleropages formosus</name>
    <name type="common">Asian bonytongue</name>
    <name type="synonym">Osteoglossum formosum</name>
    <dbReference type="NCBI Taxonomy" id="113540"/>
    <lineage>
        <taxon>Eukaryota</taxon>
        <taxon>Metazoa</taxon>
        <taxon>Chordata</taxon>
        <taxon>Craniata</taxon>
        <taxon>Vertebrata</taxon>
        <taxon>Euteleostomi</taxon>
        <taxon>Actinopterygii</taxon>
        <taxon>Neopterygii</taxon>
        <taxon>Teleostei</taxon>
        <taxon>Osteoglossocephala</taxon>
        <taxon>Osteoglossomorpha</taxon>
        <taxon>Osteoglossiformes</taxon>
        <taxon>Osteoglossidae</taxon>
        <taxon>Scleropages</taxon>
    </lineage>
</organism>
<sequence>MHCSDECVTVGRPDSPCLARVSGLVNPTPVDAEELELLAELHLSPEKLRALTGAEDLNEVTVLELCVDTRQSTLSNLGSYLPKLVQLKMNGSVIA</sequence>
<dbReference type="AlphaFoldDB" id="A0A0P7UL42"/>
<protein>
    <submittedName>
        <fullName evidence="1">Uncharacterized protein</fullName>
    </submittedName>
</protein>
<dbReference type="EMBL" id="JARO02001557">
    <property type="protein sequence ID" value="KPP75096.1"/>
    <property type="molecule type" value="Genomic_DNA"/>
</dbReference>
<feature type="non-terminal residue" evidence="1">
    <location>
        <position position="95"/>
    </location>
</feature>
<gene>
    <name evidence="1" type="ORF">Z043_105685</name>
</gene>
<proteinExistence type="predicted"/>
<dbReference type="PANTHER" id="PTHR22708:SF0">
    <property type="entry name" value="LEUCINE-RICH REPEAT-CONTAINING PROTEIN 56"/>
    <property type="match status" value="1"/>
</dbReference>